<evidence type="ECO:0000256" key="4">
    <source>
        <dbReference type="ARBA" id="ARBA00022598"/>
    </source>
</evidence>
<dbReference type="SUPFAM" id="SSF53244">
    <property type="entry name" value="MurD-like peptide ligases, peptide-binding domain"/>
    <property type="match status" value="1"/>
</dbReference>
<keyword evidence="6" id="KW-0067">ATP-binding</keyword>
<dbReference type="PANTHER" id="PTHR43692">
    <property type="entry name" value="UDP-N-ACETYLMURAMOYLALANINE--D-GLUTAMATE LIGASE"/>
    <property type="match status" value="1"/>
</dbReference>
<feature type="domain" description="Mur ligase central" evidence="8">
    <location>
        <begin position="112"/>
        <end position="290"/>
    </location>
</feature>
<evidence type="ECO:0000259" key="8">
    <source>
        <dbReference type="Pfam" id="PF08245"/>
    </source>
</evidence>
<gene>
    <name evidence="9" type="ORF">ASZ90_007307</name>
</gene>
<dbReference type="GO" id="GO:0005524">
    <property type="term" value="F:ATP binding"/>
    <property type="evidence" value="ECO:0007669"/>
    <property type="project" value="UniProtKB-KW"/>
</dbReference>
<protein>
    <submittedName>
        <fullName evidence="9">Udp-n-acetylmuramoylalanine--d-glutamate ligase</fullName>
        <ecNumber evidence="9">6.3.2.9</ecNumber>
    </submittedName>
</protein>
<keyword evidence="4 9" id="KW-0436">Ligase</keyword>
<dbReference type="Gene3D" id="3.40.1190.10">
    <property type="entry name" value="Mur-like, catalytic domain"/>
    <property type="match status" value="1"/>
</dbReference>
<name>A0A0W8FQK4_9ZZZZ</name>
<keyword evidence="3" id="KW-0963">Cytoplasm</keyword>
<dbReference type="GO" id="GO:0008764">
    <property type="term" value="F:UDP-N-acetylmuramoylalanine-D-glutamate ligase activity"/>
    <property type="evidence" value="ECO:0007669"/>
    <property type="project" value="UniProtKB-EC"/>
</dbReference>
<organism evidence="9">
    <name type="scientific">hydrocarbon metagenome</name>
    <dbReference type="NCBI Taxonomy" id="938273"/>
    <lineage>
        <taxon>unclassified sequences</taxon>
        <taxon>metagenomes</taxon>
        <taxon>ecological metagenomes</taxon>
    </lineage>
</organism>
<evidence type="ECO:0000259" key="7">
    <source>
        <dbReference type="Pfam" id="PF02875"/>
    </source>
</evidence>
<dbReference type="InterPro" id="IPR013221">
    <property type="entry name" value="Mur_ligase_cen"/>
</dbReference>
<proteinExistence type="inferred from homology"/>
<evidence type="ECO:0000313" key="9">
    <source>
        <dbReference type="EMBL" id="KUG22910.1"/>
    </source>
</evidence>
<evidence type="ECO:0000256" key="3">
    <source>
        <dbReference type="ARBA" id="ARBA00022490"/>
    </source>
</evidence>
<dbReference type="AlphaFoldDB" id="A0A0W8FQK4"/>
<comment type="subcellular location">
    <subcellularLocation>
        <location evidence="1">Cytoplasm</location>
    </subcellularLocation>
</comment>
<dbReference type="EC" id="6.3.2.9" evidence="9"/>
<dbReference type="InterPro" id="IPR005762">
    <property type="entry name" value="MurD"/>
</dbReference>
<dbReference type="GO" id="GO:0009252">
    <property type="term" value="P:peptidoglycan biosynthetic process"/>
    <property type="evidence" value="ECO:0007669"/>
    <property type="project" value="UniProtKB-UniPathway"/>
</dbReference>
<feature type="domain" description="Mur ligase C-terminal" evidence="7">
    <location>
        <begin position="312"/>
        <end position="422"/>
    </location>
</feature>
<dbReference type="Gene3D" id="3.90.190.20">
    <property type="entry name" value="Mur ligase, C-terminal domain"/>
    <property type="match status" value="1"/>
</dbReference>
<dbReference type="Pfam" id="PF02875">
    <property type="entry name" value="Mur_ligase_C"/>
    <property type="match status" value="1"/>
</dbReference>
<comment type="pathway">
    <text evidence="2">Cell wall biogenesis; peptidoglycan biosynthesis.</text>
</comment>
<evidence type="ECO:0000256" key="6">
    <source>
        <dbReference type="ARBA" id="ARBA00022840"/>
    </source>
</evidence>
<dbReference type="InterPro" id="IPR004101">
    <property type="entry name" value="Mur_ligase_C"/>
</dbReference>
<dbReference type="GO" id="GO:0005737">
    <property type="term" value="C:cytoplasm"/>
    <property type="evidence" value="ECO:0007669"/>
    <property type="project" value="UniProtKB-SubCell"/>
</dbReference>
<dbReference type="Gene3D" id="3.40.50.720">
    <property type="entry name" value="NAD(P)-binding Rossmann-like Domain"/>
    <property type="match status" value="1"/>
</dbReference>
<dbReference type="UniPathway" id="UPA00219"/>
<dbReference type="GO" id="GO:0008360">
    <property type="term" value="P:regulation of cell shape"/>
    <property type="evidence" value="ECO:0007669"/>
    <property type="project" value="InterPro"/>
</dbReference>
<evidence type="ECO:0000256" key="2">
    <source>
        <dbReference type="ARBA" id="ARBA00004752"/>
    </source>
</evidence>
<accession>A0A0W8FQK4</accession>
<dbReference type="Pfam" id="PF21799">
    <property type="entry name" value="MurD-like_N"/>
    <property type="match status" value="1"/>
</dbReference>
<dbReference type="GO" id="GO:0051301">
    <property type="term" value="P:cell division"/>
    <property type="evidence" value="ECO:0007669"/>
    <property type="project" value="InterPro"/>
</dbReference>
<sequence length="447" mass="49188">MDFDGKKIIIIGMGKTGVAVAGFLGKRGAKVLVTDEKSSDQWSEGFKRIAKAKWLEIGNYDKNLLKGASMVIPSPGVPPHNKLLVDALRKNIPVVSEIELAYRFIKTPVIAVTGTNGKTTVTTLLGEILKSSDKKTFVGGNIGNPLIEYIDGSQKAEFVVAEISSFQLQWIEKFRPFIAVLLNITSDHTDYHGSFEEYRRIKARIFSNQTKDNFAILNAADPVQKGMSGGIRSKVVRFSSGKAVQKGIFLKNNNMIFKMPGMKEEQYPLGMISIPGLHNVENVMAAIMAAHFCGCSKKKIVEAVTAFHGLPHRIEFAGEKKSVKFYDDSKGTNVGSVLRALETFDQPVILLLGGRDKEGDFETLKPVLSAKAKKVILFGEARNRIASLIGDNITAFKKTKLKEAVETAYKIAQPGDVILLSPGCASFDEFTNYKERGNFFKEVVKNL</sequence>
<evidence type="ECO:0000256" key="1">
    <source>
        <dbReference type="ARBA" id="ARBA00004496"/>
    </source>
</evidence>
<evidence type="ECO:0000256" key="5">
    <source>
        <dbReference type="ARBA" id="ARBA00022741"/>
    </source>
</evidence>
<dbReference type="PANTHER" id="PTHR43692:SF1">
    <property type="entry name" value="UDP-N-ACETYLMURAMOYLALANINE--D-GLUTAMATE LIGASE"/>
    <property type="match status" value="1"/>
</dbReference>
<dbReference type="Pfam" id="PF08245">
    <property type="entry name" value="Mur_ligase_M"/>
    <property type="match status" value="1"/>
</dbReference>
<dbReference type="SUPFAM" id="SSF51984">
    <property type="entry name" value="MurCD N-terminal domain"/>
    <property type="match status" value="1"/>
</dbReference>
<dbReference type="SUPFAM" id="SSF53623">
    <property type="entry name" value="MurD-like peptide ligases, catalytic domain"/>
    <property type="match status" value="1"/>
</dbReference>
<dbReference type="InterPro" id="IPR036565">
    <property type="entry name" value="Mur-like_cat_sf"/>
</dbReference>
<dbReference type="NCBIfam" id="TIGR01087">
    <property type="entry name" value="murD"/>
    <property type="match status" value="1"/>
</dbReference>
<comment type="caution">
    <text evidence="9">The sequence shown here is derived from an EMBL/GenBank/DDBJ whole genome shotgun (WGS) entry which is preliminary data.</text>
</comment>
<keyword evidence="5" id="KW-0547">Nucleotide-binding</keyword>
<dbReference type="EMBL" id="LNQE01000933">
    <property type="protein sequence ID" value="KUG22910.1"/>
    <property type="molecule type" value="Genomic_DNA"/>
</dbReference>
<reference evidence="9" key="1">
    <citation type="journal article" date="2015" name="Proc. Natl. Acad. Sci. U.S.A.">
        <title>Networks of energetic and metabolic interactions define dynamics in microbial communities.</title>
        <authorList>
            <person name="Embree M."/>
            <person name="Liu J.K."/>
            <person name="Al-Bassam M.M."/>
            <person name="Zengler K."/>
        </authorList>
    </citation>
    <scope>NUCLEOTIDE SEQUENCE</scope>
</reference>
<dbReference type="HAMAP" id="MF_00639">
    <property type="entry name" value="MurD"/>
    <property type="match status" value="1"/>
</dbReference>
<dbReference type="InterPro" id="IPR036615">
    <property type="entry name" value="Mur_ligase_C_dom_sf"/>
</dbReference>